<evidence type="ECO:0000313" key="1">
    <source>
        <dbReference type="EMBL" id="KAK3711212.1"/>
    </source>
</evidence>
<dbReference type="EMBL" id="JAUTXU010000078">
    <property type="protein sequence ID" value="KAK3711212.1"/>
    <property type="molecule type" value="Genomic_DNA"/>
</dbReference>
<evidence type="ECO:0000313" key="2">
    <source>
        <dbReference type="Proteomes" id="UP001281147"/>
    </source>
</evidence>
<dbReference type="Proteomes" id="UP001281147">
    <property type="component" value="Unassembled WGS sequence"/>
</dbReference>
<comment type="caution">
    <text evidence="1">The sequence shown here is derived from an EMBL/GenBank/DDBJ whole genome shotgun (WGS) entry which is preliminary data.</text>
</comment>
<name>A0ACC3N818_9PEZI</name>
<gene>
    <name evidence="1" type="ORF">LTR37_009806</name>
</gene>
<keyword evidence="2" id="KW-1185">Reference proteome</keyword>
<proteinExistence type="predicted"/>
<sequence length="617" mass="67514">MDTHDLIEADFDIDRRELQRTKSRSRVRGQKATELAKAGIETPPYDGEGDGGADEQSPLLPPEREEDKEKPTWEEFADLPWYKRPSIFFVLPPFFLMACAFGGVITPKLNLILELICQRYMSEKQLTDPTFTMIPVHFGGGDNSQCRIPEVQSAVAQFTLWGSLIAGLLSAITSPKLGALSDRYGRKKILVFSSVGTILGELITIWAGTYPENFPVNMLILGYALDGLTGSFIVAMAISNSYATDCTPPARRNVAFGYFHGCLFTGIALGPIIAGYIVKKTGKIVIVFWILTSVHLFFMAFITFITPESLSKKRQMVAREKHAKEYEKLGPVSEVLPAWVVNLRSYNLLAPLKVLWPTGPGSSPAVRRNLFLLAAVDTIMFGVAMGSMMIIVIYANYMFGWESFESGRFMTIVNSCRVFSLLIVLPLLTRYVRPKQDASGKQKGCDSFDLNLIRFAVFFDTLGYVGYCVAMTGPLFTLSGAIAAVGGIAAPTLQAALTKHVPAEQTGQLLGASGLLHALARVVAPTVFQGIYAGTVKHYPQTVFVCLASTFGLAFGMTWFLRTNVYFDEDKAAEAAEQPQDGTYFPRDEGNESIPVIGSVIAAFAAIAAWFGLSSAS</sequence>
<protein>
    <submittedName>
        <fullName evidence="1">Uncharacterized protein</fullName>
    </submittedName>
</protein>
<reference evidence="1" key="1">
    <citation type="submission" date="2023-07" db="EMBL/GenBank/DDBJ databases">
        <title>Black Yeasts Isolated from many extreme environments.</title>
        <authorList>
            <person name="Coleine C."/>
            <person name="Stajich J.E."/>
            <person name="Selbmann L."/>
        </authorList>
    </citation>
    <scope>NUCLEOTIDE SEQUENCE</scope>
    <source>
        <strain evidence="1">CCFEE 5714</strain>
    </source>
</reference>
<accession>A0ACC3N818</accession>
<organism evidence="1 2">
    <name type="scientific">Vermiconidia calcicola</name>
    <dbReference type="NCBI Taxonomy" id="1690605"/>
    <lineage>
        <taxon>Eukaryota</taxon>
        <taxon>Fungi</taxon>
        <taxon>Dikarya</taxon>
        <taxon>Ascomycota</taxon>
        <taxon>Pezizomycotina</taxon>
        <taxon>Dothideomycetes</taxon>
        <taxon>Dothideomycetidae</taxon>
        <taxon>Mycosphaerellales</taxon>
        <taxon>Extremaceae</taxon>
        <taxon>Vermiconidia</taxon>
    </lineage>
</organism>